<accession>I0H270</accession>
<evidence type="ECO:0000256" key="2">
    <source>
        <dbReference type="SAM" id="Phobius"/>
    </source>
</evidence>
<evidence type="ECO:0008006" key="5">
    <source>
        <dbReference type="Google" id="ProtNLM"/>
    </source>
</evidence>
<dbReference type="PATRIC" id="fig|512565.3.peg.1898"/>
<organism evidence="3 4">
    <name type="scientific">Actinoplanes missouriensis (strain ATCC 14538 / DSM 43046 / CBS 188.64 / JCM 3121 / NBRC 102363 / NCIMB 12654 / NRRL B-3342 / UNCC 431)</name>
    <dbReference type="NCBI Taxonomy" id="512565"/>
    <lineage>
        <taxon>Bacteria</taxon>
        <taxon>Bacillati</taxon>
        <taxon>Actinomycetota</taxon>
        <taxon>Actinomycetes</taxon>
        <taxon>Micromonosporales</taxon>
        <taxon>Micromonosporaceae</taxon>
        <taxon>Actinoplanes</taxon>
    </lineage>
</organism>
<keyword evidence="2" id="KW-0812">Transmembrane</keyword>
<evidence type="ECO:0000313" key="3">
    <source>
        <dbReference type="EMBL" id="BAL87107.1"/>
    </source>
</evidence>
<dbReference type="AlphaFoldDB" id="I0H270"/>
<dbReference type="EMBL" id="AP012319">
    <property type="protein sequence ID" value="BAL87107.1"/>
    <property type="molecule type" value="Genomic_DNA"/>
</dbReference>
<dbReference type="RefSeq" id="WP_014442002.1">
    <property type="nucleotide sequence ID" value="NC_017093.1"/>
</dbReference>
<feature type="region of interest" description="Disordered" evidence="1">
    <location>
        <begin position="320"/>
        <end position="352"/>
    </location>
</feature>
<evidence type="ECO:0000256" key="1">
    <source>
        <dbReference type="SAM" id="MobiDB-lite"/>
    </source>
</evidence>
<protein>
    <recommendedName>
        <fullName evidence="5">DUF3068 domain-containing protein</fullName>
    </recommendedName>
</protein>
<keyword evidence="4" id="KW-1185">Reference proteome</keyword>
<dbReference type="eggNOG" id="ENOG5032S9C">
    <property type="taxonomic scope" value="Bacteria"/>
</dbReference>
<dbReference type="Pfam" id="PF11271">
    <property type="entry name" value="PorA"/>
    <property type="match status" value="1"/>
</dbReference>
<gene>
    <name evidence="3" type="ordered locus">AMIS_18870</name>
</gene>
<feature type="transmembrane region" description="Helical" evidence="2">
    <location>
        <begin position="292"/>
        <end position="314"/>
    </location>
</feature>
<reference evidence="3 4" key="1">
    <citation type="submission" date="2012-02" db="EMBL/GenBank/DDBJ databases">
        <title>Complete genome sequence of Actinoplanes missouriensis 431 (= NBRC 102363).</title>
        <authorList>
            <person name="Ohnishi Y."/>
            <person name="Ishikawa J."/>
            <person name="Sekine M."/>
            <person name="Hosoyama A."/>
            <person name="Harada T."/>
            <person name="Narita H."/>
            <person name="Hata T."/>
            <person name="Konno Y."/>
            <person name="Tutikane K."/>
            <person name="Fujita N."/>
            <person name="Horinouchi S."/>
            <person name="Hayakawa M."/>
        </authorList>
    </citation>
    <scope>NUCLEOTIDE SEQUENCE [LARGE SCALE GENOMIC DNA]</scope>
    <source>
        <strain evidence="4">ATCC 14538 / DSM 43046 / CBS 188.64 / JCM 3121 / NBRC 102363 / NCIMB 12654 / NRRL B-3342 / UNCC 431</strain>
    </source>
</reference>
<keyword evidence="2" id="KW-1133">Transmembrane helix</keyword>
<proteinExistence type="predicted"/>
<dbReference type="STRING" id="512565.AMIS_18870"/>
<evidence type="ECO:0000313" key="4">
    <source>
        <dbReference type="Proteomes" id="UP000007882"/>
    </source>
</evidence>
<dbReference type="OrthoDB" id="153031at2"/>
<sequence>MRSRVLGTALFGLGVLAIVFALGLAFVVAPRAAQLPYDMEPTQSVAEAQNATFLQVTSGAAKINTGNLRSTVTVQPDAKETAGLEGDLDGSALVWLAGQDVVNTSLNSERVSAYSTRLAVDRETGAAVPWDGAWLDTGNQEKIEYSGHMYKFPFGTEKKAYPIYDRDIREAKPAEFVKTEEIGGLETYQFTQQIVDGRQQLDPTQLSLLVDQLLGDTATTAEVVYSNTRTVWVEPVTGQFIRVSEEQNKILRGNNGQEVTLLDADFTYTDDTVNRSVKAAEDNRKKLNLVGLWGPLGLGLLGLILAVAGVLVALRGGRGASTAGVPAQGSGGHDDLDDDGKPATAGSHRAEG</sequence>
<dbReference type="HOGENOM" id="CLU_045231_2_0_11"/>
<dbReference type="Proteomes" id="UP000007882">
    <property type="component" value="Chromosome"/>
</dbReference>
<keyword evidence="2" id="KW-0472">Membrane</keyword>
<dbReference type="InterPro" id="IPR021424">
    <property type="entry name" value="PorA"/>
</dbReference>
<dbReference type="KEGG" id="ams:AMIS_18870"/>
<name>I0H270_ACTM4</name>